<dbReference type="Gene3D" id="4.10.1250.10">
    <property type="entry name" value="Aminomethyltransferase fragment"/>
    <property type="match status" value="1"/>
</dbReference>
<dbReference type="InterPro" id="IPR006223">
    <property type="entry name" value="GcvT"/>
</dbReference>
<dbReference type="Gene3D" id="3.30.1360.120">
    <property type="entry name" value="Probable tRNA modification gtpase trme, domain 1"/>
    <property type="match status" value="1"/>
</dbReference>
<dbReference type="Gene3D" id="3.30.70.1400">
    <property type="entry name" value="Aminomethyltransferase beta-barrel domains"/>
    <property type="match status" value="1"/>
</dbReference>
<dbReference type="GO" id="GO:0008483">
    <property type="term" value="F:transaminase activity"/>
    <property type="evidence" value="ECO:0007669"/>
    <property type="project" value="UniProtKB-KW"/>
</dbReference>
<evidence type="ECO:0000259" key="10">
    <source>
        <dbReference type="Pfam" id="PF08669"/>
    </source>
</evidence>
<organism evidence="11 12">
    <name type="scientific">Nocardia otitidiscaviarum</name>
    <dbReference type="NCBI Taxonomy" id="1823"/>
    <lineage>
        <taxon>Bacteria</taxon>
        <taxon>Bacillati</taxon>
        <taxon>Actinomycetota</taxon>
        <taxon>Actinomycetes</taxon>
        <taxon>Mycobacteriales</taxon>
        <taxon>Nocardiaceae</taxon>
        <taxon>Nocardia</taxon>
    </lineage>
</organism>
<evidence type="ECO:0000256" key="8">
    <source>
        <dbReference type="PIRSR" id="PIRSR006487-1"/>
    </source>
</evidence>
<dbReference type="GO" id="GO:0019464">
    <property type="term" value="P:glycine decarboxylation via glycine cleavage system"/>
    <property type="evidence" value="ECO:0007669"/>
    <property type="project" value="UniProtKB-UniRule"/>
</dbReference>
<dbReference type="Pfam" id="PF08669">
    <property type="entry name" value="GCV_T_C"/>
    <property type="match status" value="1"/>
</dbReference>
<dbReference type="PANTHER" id="PTHR43757">
    <property type="entry name" value="AMINOMETHYLTRANSFERASE"/>
    <property type="match status" value="1"/>
</dbReference>
<feature type="domain" description="GCVT N-terminal" evidence="9">
    <location>
        <begin position="18"/>
        <end position="271"/>
    </location>
</feature>
<protein>
    <recommendedName>
        <fullName evidence="2 7">Aminomethyltransferase</fullName>
        <ecNumber evidence="2 7">2.1.2.10</ecNumber>
    </recommendedName>
    <alternativeName>
        <fullName evidence="5 7">Glycine cleavage system T protein</fullName>
    </alternativeName>
</protein>
<dbReference type="GO" id="GO:0005960">
    <property type="term" value="C:glycine cleavage complex"/>
    <property type="evidence" value="ECO:0007669"/>
    <property type="project" value="InterPro"/>
</dbReference>
<keyword evidence="3 7" id="KW-0032">Aminotransferase</keyword>
<dbReference type="InterPro" id="IPR029043">
    <property type="entry name" value="GcvT/YgfZ_C"/>
</dbReference>
<evidence type="ECO:0000256" key="5">
    <source>
        <dbReference type="ARBA" id="ARBA00031395"/>
    </source>
</evidence>
<dbReference type="FunFam" id="3.30.70.1400:FF:000001">
    <property type="entry name" value="Aminomethyltransferase"/>
    <property type="match status" value="1"/>
</dbReference>
<reference evidence="11 12" key="1">
    <citation type="submission" date="2018-06" db="EMBL/GenBank/DDBJ databases">
        <authorList>
            <consortium name="Pathogen Informatics"/>
            <person name="Doyle S."/>
        </authorList>
    </citation>
    <scope>NUCLEOTIDE SEQUENCE [LARGE SCALE GENOMIC DNA]</scope>
    <source>
        <strain evidence="11 12">NCTC1934</strain>
    </source>
</reference>
<dbReference type="EC" id="2.1.2.10" evidence="2 7"/>
<evidence type="ECO:0000313" key="11">
    <source>
        <dbReference type="EMBL" id="SUD47915.1"/>
    </source>
</evidence>
<evidence type="ECO:0000256" key="4">
    <source>
        <dbReference type="ARBA" id="ARBA00022679"/>
    </source>
</evidence>
<comment type="subunit">
    <text evidence="7">The glycine cleavage system is composed of four proteins: P, T, L and H.</text>
</comment>
<dbReference type="InterPro" id="IPR006222">
    <property type="entry name" value="GCVT_N"/>
</dbReference>
<evidence type="ECO:0000313" key="12">
    <source>
        <dbReference type="Proteomes" id="UP000255467"/>
    </source>
</evidence>
<evidence type="ECO:0000256" key="1">
    <source>
        <dbReference type="ARBA" id="ARBA00008609"/>
    </source>
</evidence>
<dbReference type="NCBIfam" id="NF001567">
    <property type="entry name" value="PRK00389.1"/>
    <property type="match status" value="1"/>
</dbReference>
<dbReference type="STRING" id="1406858.GCA_000710895_03945"/>
<feature type="binding site" evidence="8">
    <location>
        <position position="204"/>
    </location>
    <ligand>
        <name>substrate</name>
    </ligand>
</feature>
<dbReference type="Gene3D" id="2.40.30.110">
    <property type="entry name" value="Aminomethyltransferase beta-barrel domains"/>
    <property type="match status" value="1"/>
</dbReference>
<evidence type="ECO:0000256" key="6">
    <source>
        <dbReference type="ARBA" id="ARBA00047665"/>
    </source>
</evidence>
<dbReference type="GO" id="GO:0005829">
    <property type="term" value="C:cytosol"/>
    <property type="evidence" value="ECO:0007669"/>
    <property type="project" value="TreeGrafter"/>
</dbReference>
<keyword evidence="12" id="KW-1185">Reference proteome</keyword>
<dbReference type="InterPro" id="IPR022903">
    <property type="entry name" value="GcvT_bac"/>
</dbReference>
<sequence>MADKLLLVTDEKLLQGPIHAVHVELGATFAPFGGWEMPVSYAGTVGEHTAVRTAVGLFDVSHLGKATVKGAGAAAFVNSALSNDLGRIRPGKAQYTLCCTDEGGVIDDLIAYYVSDDEIFLVPNAANTAAVVAELAKASPDGVTVTDEHREYAVFAVQGPKSVEVLTALGLPTEMEYMAYADAEWEGRPVRVCRTGYTGEHGYELLPRWADAEALFRALVAQVRAAGGQPAGLGARDTLRTEMGYPLHGHELSLEISPVQARAGWAVGWKKPEFWGKAALEQEKAAGPKRMLLGLKALDRGVLRQGQAVMRGDERVGETTSGTFSPTLKIGIALALLDTAAGLAEGDEVEVDVRGRRLRCEVVRPPFVQAKTA</sequence>
<dbReference type="EMBL" id="UGRY01000004">
    <property type="protein sequence ID" value="SUD47915.1"/>
    <property type="molecule type" value="Genomic_DNA"/>
</dbReference>
<comment type="catalytic activity">
    <reaction evidence="6 7">
        <text>N(6)-[(R)-S(8)-aminomethyldihydrolipoyl]-L-lysyl-[protein] + (6S)-5,6,7,8-tetrahydrofolate = N(6)-[(R)-dihydrolipoyl]-L-lysyl-[protein] + (6R)-5,10-methylene-5,6,7,8-tetrahydrofolate + NH4(+)</text>
        <dbReference type="Rhea" id="RHEA:16945"/>
        <dbReference type="Rhea" id="RHEA-COMP:10475"/>
        <dbReference type="Rhea" id="RHEA-COMP:10492"/>
        <dbReference type="ChEBI" id="CHEBI:15636"/>
        <dbReference type="ChEBI" id="CHEBI:28938"/>
        <dbReference type="ChEBI" id="CHEBI:57453"/>
        <dbReference type="ChEBI" id="CHEBI:83100"/>
        <dbReference type="ChEBI" id="CHEBI:83143"/>
        <dbReference type="EC" id="2.1.2.10"/>
    </reaction>
</comment>
<gene>
    <name evidence="11" type="primary">gcvT_2</name>
    <name evidence="7" type="synonym">gcvT</name>
    <name evidence="11" type="ORF">NCTC1934_05240</name>
</gene>
<keyword evidence="11" id="KW-0489">Methyltransferase</keyword>
<keyword evidence="4 7" id="KW-0808">Transferase</keyword>
<dbReference type="InterPro" id="IPR028896">
    <property type="entry name" value="GcvT/YgfZ/DmdA"/>
</dbReference>
<evidence type="ECO:0000256" key="2">
    <source>
        <dbReference type="ARBA" id="ARBA00012616"/>
    </source>
</evidence>
<feature type="domain" description="Aminomethyltransferase C-terminal" evidence="10">
    <location>
        <begin position="290"/>
        <end position="368"/>
    </location>
</feature>
<evidence type="ECO:0000259" key="9">
    <source>
        <dbReference type="Pfam" id="PF01571"/>
    </source>
</evidence>
<comment type="function">
    <text evidence="7">The glycine cleavage system catalyzes the degradation of glycine.</text>
</comment>
<dbReference type="HAMAP" id="MF_00259">
    <property type="entry name" value="GcvT"/>
    <property type="match status" value="1"/>
</dbReference>
<dbReference type="PANTHER" id="PTHR43757:SF2">
    <property type="entry name" value="AMINOMETHYLTRANSFERASE, MITOCHONDRIAL"/>
    <property type="match status" value="1"/>
</dbReference>
<evidence type="ECO:0000256" key="7">
    <source>
        <dbReference type="HAMAP-Rule" id="MF_00259"/>
    </source>
</evidence>
<dbReference type="AlphaFoldDB" id="A0A379JHG6"/>
<dbReference type="GO" id="GO:0004047">
    <property type="term" value="F:aminomethyltransferase activity"/>
    <property type="evidence" value="ECO:0007669"/>
    <property type="project" value="UniProtKB-UniRule"/>
</dbReference>
<dbReference type="Proteomes" id="UP000255467">
    <property type="component" value="Unassembled WGS sequence"/>
</dbReference>
<name>A0A379JHG6_9NOCA</name>
<dbReference type="SUPFAM" id="SSF103025">
    <property type="entry name" value="Folate-binding domain"/>
    <property type="match status" value="1"/>
</dbReference>
<comment type="similarity">
    <text evidence="1 7">Belongs to the GcvT family.</text>
</comment>
<dbReference type="InterPro" id="IPR027266">
    <property type="entry name" value="TrmE/GcvT-like"/>
</dbReference>
<dbReference type="Pfam" id="PF01571">
    <property type="entry name" value="GCV_T"/>
    <property type="match status" value="1"/>
</dbReference>
<dbReference type="PIRSF" id="PIRSF006487">
    <property type="entry name" value="GcvT"/>
    <property type="match status" value="1"/>
</dbReference>
<dbReference type="FunFam" id="4.10.1250.10:FF:000001">
    <property type="entry name" value="Aminomethyltransferase"/>
    <property type="match status" value="1"/>
</dbReference>
<dbReference type="NCBIfam" id="TIGR00528">
    <property type="entry name" value="gcvT"/>
    <property type="match status" value="1"/>
</dbReference>
<dbReference type="SUPFAM" id="SSF101790">
    <property type="entry name" value="Aminomethyltransferase beta-barrel domain"/>
    <property type="match status" value="1"/>
</dbReference>
<dbReference type="GO" id="GO:0032259">
    <property type="term" value="P:methylation"/>
    <property type="evidence" value="ECO:0007669"/>
    <property type="project" value="UniProtKB-KW"/>
</dbReference>
<dbReference type="InterPro" id="IPR013977">
    <property type="entry name" value="GcvT_C"/>
</dbReference>
<accession>A0A379JHG6</accession>
<dbReference type="GO" id="GO:0008168">
    <property type="term" value="F:methyltransferase activity"/>
    <property type="evidence" value="ECO:0007669"/>
    <property type="project" value="UniProtKB-KW"/>
</dbReference>
<evidence type="ECO:0000256" key="3">
    <source>
        <dbReference type="ARBA" id="ARBA00022576"/>
    </source>
</evidence>
<proteinExistence type="inferred from homology"/>